<dbReference type="RefSeq" id="WP_188659285.1">
    <property type="nucleotide sequence ID" value="NZ_BMIH01000003.1"/>
</dbReference>
<dbReference type="Pfam" id="PF11578">
    <property type="entry name" value="DUF3237"/>
    <property type="match status" value="1"/>
</dbReference>
<evidence type="ECO:0000313" key="2">
    <source>
        <dbReference type="EMBL" id="GGB36261.1"/>
    </source>
</evidence>
<name>A0A916TAB2_9SPHN</name>
<evidence type="ECO:0000313" key="3">
    <source>
        <dbReference type="Proteomes" id="UP000623067"/>
    </source>
</evidence>
<keyword evidence="3" id="KW-1185">Reference proteome</keyword>
<proteinExistence type="predicted"/>
<reference evidence="2" key="2">
    <citation type="submission" date="2020-09" db="EMBL/GenBank/DDBJ databases">
        <authorList>
            <person name="Sun Q."/>
            <person name="Zhou Y."/>
        </authorList>
    </citation>
    <scope>NUCLEOTIDE SEQUENCE</scope>
    <source>
        <strain evidence="2">CGMCC 1.15330</strain>
    </source>
</reference>
<comment type="caution">
    <text evidence="2">The sequence shown here is derived from an EMBL/GenBank/DDBJ whole genome shotgun (WGS) entry which is preliminary data.</text>
</comment>
<dbReference type="PANTHER" id="PTHR37315">
    <property type="entry name" value="UPF0311 PROTEIN BLR7842"/>
    <property type="match status" value="1"/>
</dbReference>
<protein>
    <submittedName>
        <fullName evidence="2">Uncharacterized protein</fullName>
    </submittedName>
</protein>
<organism evidence="2 3">
    <name type="scientific">Sphingomonas metalli</name>
    <dbReference type="NCBI Taxonomy" id="1779358"/>
    <lineage>
        <taxon>Bacteria</taxon>
        <taxon>Pseudomonadati</taxon>
        <taxon>Pseudomonadota</taxon>
        <taxon>Alphaproteobacteria</taxon>
        <taxon>Sphingomonadales</taxon>
        <taxon>Sphingomonadaceae</taxon>
        <taxon>Sphingomonas</taxon>
    </lineage>
</organism>
<dbReference type="Proteomes" id="UP000623067">
    <property type="component" value="Unassembled WGS sequence"/>
</dbReference>
<sequence length="169" mass="17527">MPAAVTASIAAMLLAGAVPPTEPAPSLEPVFAAEVLLGESIDAGRTPLGGRSLIRITGGRFEGARIRGAVLPGGWDWQLHAEGGCTRLHADYMLRTDDGVTINIVNDARLCPDAAGKPAALLSTPAFEAPLGRYAWLNGGAYVGTIAPGTDQAHPSVHIRIYRAVPAAR</sequence>
<dbReference type="PANTHER" id="PTHR37315:SF1">
    <property type="entry name" value="UPF0311 PROTEIN BLR7842"/>
    <property type="match status" value="1"/>
</dbReference>
<reference evidence="2" key="1">
    <citation type="journal article" date="2014" name="Int. J. Syst. Evol. Microbiol.">
        <title>Complete genome sequence of Corynebacterium casei LMG S-19264T (=DSM 44701T), isolated from a smear-ripened cheese.</title>
        <authorList>
            <consortium name="US DOE Joint Genome Institute (JGI-PGF)"/>
            <person name="Walter F."/>
            <person name="Albersmeier A."/>
            <person name="Kalinowski J."/>
            <person name="Ruckert C."/>
        </authorList>
    </citation>
    <scope>NUCLEOTIDE SEQUENCE</scope>
    <source>
        <strain evidence="2">CGMCC 1.15330</strain>
    </source>
</reference>
<feature type="signal peptide" evidence="1">
    <location>
        <begin position="1"/>
        <end position="17"/>
    </location>
</feature>
<keyword evidence="1" id="KW-0732">Signal</keyword>
<dbReference type="EMBL" id="BMIH01000003">
    <property type="protein sequence ID" value="GGB36261.1"/>
    <property type="molecule type" value="Genomic_DNA"/>
</dbReference>
<dbReference type="AlphaFoldDB" id="A0A916TAB2"/>
<dbReference type="Gene3D" id="2.40.160.20">
    <property type="match status" value="1"/>
</dbReference>
<gene>
    <name evidence="2" type="ORF">GCM10011380_27060</name>
</gene>
<evidence type="ECO:0000256" key="1">
    <source>
        <dbReference type="SAM" id="SignalP"/>
    </source>
</evidence>
<dbReference type="InterPro" id="IPR020915">
    <property type="entry name" value="UPF0311"/>
</dbReference>
<feature type="chain" id="PRO_5038080254" evidence="1">
    <location>
        <begin position="18"/>
        <end position="169"/>
    </location>
</feature>
<accession>A0A916TAB2</accession>